<keyword evidence="10" id="KW-1185">Reference proteome</keyword>
<dbReference type="Pfam" id="PF04082">
    <property type="entry name" value="Fungal_trans"/>
    <property type="match status" value="1"/>
</dbReference>
<dbReference type="GO" id="GO:0006351">
    <property type="term" value="P:DNA-templated transcription"/>
    <property type="evidence" value="ECO:0007669"/>
    <property type="project" value="InterPro"/>
</dbReference>
<evidence type="ECO:0000313" key="9">
    <source>
        <dbReference type="EMBL" id="KAJ5557401.1"/>
    </source>
</evidence>
<comment type="caution">
    <text evidence="9">The sequence shown here is derived from an EMBL/GenBank/DDBJ whole genome shotgun (WGS) entry which is preliminary data.</text>
</comment>
<evidence type="ECO:0000259" key="8">
    <source>
        <dbReference type="PROSITE" id="PS50048"/>
    </source>
</evidence>
<dbReference type="SMART" id="SM00066">
    <property type="entry name" value="GAL4"/>
    <property type="match status" value="1"/>
</dbReference>
<keyword evidence="4" id="KW-0238">DNA-binding</keyword>
<dbReference type="GO" id="GO:0005634">
    <property type="term" value="C:nucleus"/>
    <property type="evidence" value="ECO:0007669"/>
    <property type="project" value="UniProtKB-SubCell"/>
</dbReference>
<dbReference type="Proteomes" id="UP001220324">
    <property type="component" value="Unassembled WGS sequence"/>
</dbReference>
<evidence type="ECO:0000256" key="3">
    <source>
        <dbReference type="ARBA" id="ARBA00023015"/>
    </source>
</evidence>
<dbReference type="GO" id="GO:0003677">
    <property type="term" value="F:DNA binding"/>
    <property type="evidence" value="ECO:0007669"/>
    <property type="project" value="UniProtKB-KW"/>
</dbReference>
<feature type="compositionally biased region" description="Polar residues" evidence="7">
    <location>
        <begin position="56"/>
        <end position="65"/>
    </location>
</feature>
<feature type="domain" description="Zn(2)-C6 fungal-type" evidence="8">
    <location>
        <begin position="21"/>
        <end position="51"/>
    </location>
</feature>
<evidence type="ECO:0000256" key="7">
    <source>
        <dbReference type="SAM" id="MobiDB-lite"/>
    </source>
</evidence>
<evidence type="ECO:0000256" key="1">
    <source>
        <dbReference type="ARBA" id="ARBA00004123"/>
    </source>
</evidence>
<keyword evidence="3" id="KW-0805">Transcription regulation</keyword>
<dbReference type="AlphaFoldDB" id="A0AAD6GKL7"/>
<dbReference type="PROSITE" id="PS50048">
    <property type="entry name" value="ZN2_CY6_FUNGAL_2"/>
    <property type="match status" value="1"/>
</dbReference>
<keyword evidence="2" id="KW-0479">Metal-binding</keyword>
<comment type="subcellular location">
    <subcellularLocation>
        <location evidence="1">Nucleus</location>
    </subcellularLocation>
</comment>
<evidence type="ECO:0000313" key="10">
    <source>
        <dbReference type="Proteomes" id="UP001220324"/>
    </source>
</evidence>
<protein>
    <recommendedName>
        <fullName evidence="8">Zn(2)-C6 fungal-type domain-containing protein</fullName>
    </recommendedName>
</protein>
<keyword evidence="5" id="KW-0804">Transcription</keyword>
<dbReference type="CDD" id="cd00067">
    <property type="entry name" value="GAL4"/>
    <property type="match status" value="1"/>
</dbReference>
<sequence length="678" mass="76162">MSTPHDNYAIHKVSLKRTRQACGPCRRKKARCPGEKPVCSTCQRLGQRCSYGAQVTTRSQNQRSANLGDGYSSAGSDQPKASGAHLQGIEQRLEEISSLIKERLPERCTQGLDGYLPAHDYIAQDDLAPTPEHVHRGFASNSPLSIPLIESEVQVFLNDFHDQPYCVFDRQWLLENKDALPKEVLFPLVALTRRLSANSPGLLDGSTGNLCAERAWQILSIKYRDGKMDLSFLQGTFLVAQLDFADGNAHRGCLSVGIGVRVIQSYGLNQGRKLSSLEDSEAEAWRRITWAFFMLDRTYNASRNYSICLSDNHFTLPFPLSSTDNNSPRASLHDKSSNHEQKGDQDILASLLRLYSLWGKVTEWVFEPLVTSTLPPWQSGSALSILESEWMQFETQFADIHRYMNVDFKRRAREEPDSHPYLSTWLCVQFLFHSIQCLLHHPFVTMVKLRHMKGNLSAAFLQKSFETSLLHSRWIARFINEMSEVGLRLCDPFFGYLAAIAATIQLEHTGNKNPKIALLVNNEYRVLVGFITELSSQWGNMKVLAGRLNELASRRQNYGSLFYNQEGFSGALSSMATPSNLPRMSAQDEALMWNILDLTSFNSEESITRPSSTAGLRAETHNLEAPNLGESVQVGIRPGLVEAATPEWPFEQRGTGFGSGVPDIPDWMIFGDFMSEHL</sequence>
<feature type="region of interest" description="Disordered" evidence="7">
    <location>
        <begin position="56"/>
        <end position="85"/>
    </location>
</feature>
<evidence type="ECO:0000256" key="4">
    <source>
        <dbReference type="ARBA" id="ARBA00023125"/>
    </source>
</evidence>
<dbReference type="PANTHER" id="PTHR47338:SF9">
    <property type="entry name" value="ZN(II)2CYS6 TRANSCRIPTION FACTOR (EUROFUNG)"/>
    <property type="match status" value="1"/>
</dbReference>
<accession>A0AAD6GKL7</accession>
<organism evidence="9 10">
    <name type="scientific">Penicillium frequentans</name>
    <dbReference type="NCBI Taxonomy" id="3151616"/>
    <lineage>
        <taxon>Eukaryota</taxon>
        <taxon>Fungi</taxon>
        <taxon>Dikarya</taxon>
        <taxon>Ascomycota</taxon>
        <taxon>Pezizomycotina</taxon>
        <taxon>Eurotiomycetes</taxon>
        <taxon>Eurotiomycetidae</taxon>
        <taxon>Eurotiales</taxon>
        <taxon>Aspergillaceae</taxon>
        <taxon>Penicillium</taxon>
    </lineage>
</organism>
<dbReference type="EMBL" id="JAQIZZ010000001">
    <property type="protein sequence ID" value="KAJ5557401.1"/>
    <property type="molecule type" value="Genomic_DNA"/>
</dbReference>
<dbReference type="InterPro" id="IPR036864">
    <property type="entry name" value="Zn2-C6_fun-type_DNA-bd_sf"/>
</dbReference>
<gene>
    <name evidence="9" type="ORF">N7494_001316</name>
</gene>
<dbReference type="CDD" id="cd12148">
    <property type="entry name" value="fungal_TF_MHR"/>
    <property type="match status" value="1"/>
</dbReference>
<dbReference type="PROSITE" id="PS00463">
    <property type="entry name" value="ZN2_CY6_FUNGAL_1"/>
    <property type="match status" value="1"/>
</dbReference>
<evidence type="ECO:0000256" key="6">
    <source>
        <dbReference type="ARBA" id="ARBA00023242"/>
    </source>
</evidence>
<dbReference type="InterPro" id="IPR050815">
    <property type="entry name" value="TF_fung"/>
</dbReference>
<dbReference type="GO" id="GO:0008270">
    <property type="term" value="F:zinc ion binding"/>
    <property type="evidence" value="ECO:0007669"/>
    <property type="project" value="InterPro"/>
</dbReference>
<dbReference type="InterPro" id="IPR007219">
    <property type="entry name" value="XnlR_reg_dom"/>
</dbReference>
<proteinExistence type="predicted"/>
<dbReference type="InterPro" id="IPR001138">
    <property type="entry name" value="Zn2Cys6_DnaBD"/>
</dbReference>
<keyword evidence="6" id="KW-0539">Nucleus</keyword>
<dbReference type="GO" id="GO:0000981">
    <property type="term" value="F:DNA-binding transcription factor activity, RNA polymerase II-specific"/>
    <property type="evidence" value="ECO:0007669"/>
    <property type="project" value="InterPro"/>
</dbReference>
<dbReference type="Pfam" id="PF00172">
    <property type="entry name" value="Zn_clus"/>
    <property type="match status" value="1"/>
</dbReference>
<dbReference type="Gene3D" id="4.10.240.10">
    <property type="entry name" value="Zn(2)-C6 fungal-type DNA-binding domain"/>
    <property type="match status" value="1"/>
</dbReference>
<reference evidence="9 10" key="1">
    <citation type="journal article" date="2023" name="IMA Fungus">
        <title>Comparative genomic study of the Penicillium genus elucidates a diverse pangenome and 15 lateral gene transfer events.</title>
        <authorList>
            <person name="Petersen C."/>
            <person name="Sorensen T."/>
            <person name="Nielsen M.R."/>
            <person name="Sondergaard T.E."/>
            <person name="Sorensen J.L."/>
            <person name="Fitzpatrick D.A."/>
            <person name="Frisvad J.C."/>
            <person name="Nielsen K.L."/>
        </authorList>
    </citation>
    <scope>NUCLEOTIDE SEQUENCE [LARGE SCALE GENOMIC DNA]</scope>
    <source>
        <strain evidence="9 10">IBT 35679</strain>
    </source>
</reference>
<name>A0AAD6GKL7_9EURO</name>
<evidence type="ECO:0000256" key="5">
    <source>
        <dbReference type="ARBA" id="ARBA00023163"/>
    </source>
</evidence>
<dbReference type="PANTHER" id="PTHR47338">
    <property type="entry name" value="ZN(II)2CYS6 TRANSCRIPTION FACTOR (EUROFUNG)-RELATED"/>
    <property type="match status" value="1"/>
</dbReference>
<dbReference type="SUPFAM" id="SSF57701">
    <property type="entry name" value="Zn2/Cys6 DNA-binding domain"/>
    <property type="match status" value="1"/>
</dbReference>
<evidence type="ECO:0000256" key="2">
    <source>
        <dbReference type="ARBA" id="ARBA00022723"/>
    </source>
</evidence>